<dbReference type="Proteomes" id="UP000632138">
    <property type="component" value="Unassembled WGS sequence"/>
</dbReference>
<comment type="caution">
    <text evidence="2">The sequence shown here is derived from an EMBL/GenBank/DDBJ whole genome shotgun (WGS) entry which is preliminary data.</text>
</comment>
<keyword evidence="3" id="KW-1185">Reference proteome</keyword>
<protein>
    <submittedName>
        <fullName evidence="2">Aminoglycoside phosphotransferase family protein</fullName>
    </submittedName>
</protein>
<evidence type="ECO:0000313" key="2">
    <source>
        <dbReference type="EMBL" id="MBM2619829.1"/>
    </source>
</evidence>
<dbReference type="InterPro" id="IPR051678">
    <property type="entry name" value="AGP_Transferase"/>
</dbReference>
<proteinExistence type="predicted"/>
<accession>A0ABS2AJ00</accession>
<feature type="domain" description="Aminoglycoside phosphotransferase" evidence="1">
    <location>
        <begin position="38"/>
        <end position="252"/>
    </location>
</feature>
<dbReference type="CDD" id="cd05155">
    <property type="entry name" value="APH_ChoK_like_1"/>
    <property type="match status" value="1"/>
</dbReference>
<organism evidence="2 3">
    <name type="scientific">Paractinoplanes ovalisporus</name>
    <dbReference type="NCBI Taxonomy" id="2810368"/>
    <lineage>
        <taxon>Bacteria</taxon>
        <taxon>Bacillati</taxon>
        <taxon>Actinomycetota</taxon>
        <taxon>Actinomycetes</taxon>
        <taxon>Micromonosporales</taxon>
        <taxon>Micromonosporaceae</taxon>
        <taxon>Paractinoplanes</taxon>
    </lineage>
</organism>
<evidence type="ECO:0000259" key="1">
    <source>
        <dbReference type="Pfam" id="PF01636"/>
    </source>
</evidence>
<dbReference type="Gene3D" id="3.30.200.20">
    <property type="entry name" value="Phosphorylase Kinase, domain 1"/>
    <property type="match status" value="1"/>
</dbReference>
<dbReference type="EMBL" id="JAENHP010000012">
    <property type="protein sequence ID" value="MBM2619829.1"/>
    <property type="molecule type" value="Genomic_DNA"/>
</dbReference>
<dbReference type="InterPro" id="IPR011009">
    <property type="entry name" value="Kinase-like_dom_sf"/>
</dbReference>
<sequence>MERPPIDTGLVRRLVDAQFPQWAGRALKPVEPAGSDHVIHRLGDDLAVRLPRHSGAIHQAQLEFDWLPRLAPHLPLPIPVPVAVGRPAADYPWHWSVSRWLDGEVATVAEFGESVEAAVALADFLHALQGLPGEFPAREDRPLALRDAETRAAIAQVAGVFDAPAMTAVWEAALAAPAWGGEPVWYHGDFHVGNLLTRNGRISAVIDFGGLGVGDPARDMMMPFTLMSASTREVFRRRLGVDDATWTRGRGWALATGLNAYCSYAATNPRVAAATTRQICEAIAG</sequence>
<dbReference type="PANTHER" id="PTHR21310">
    <property type="entry name" value="AMINOGLYCOSIDE PHOSPHOTRANSFERASE-RELATED-RELATED"/>
    <property type="match status" value="1"/>
</dbReference>
<gene>
    <name evidence="2" type="ORF">JIG36_30395</name>
</gene>
<dbReference type="SUPFAM" id="SSF56112">
    <property type="entry name" value="Protein kinase-like (PK-like)"/>
    <property type="match status" value="1"/>
</dbReference>
<dbReference type="Gene3D" id="3.90.1200.10">
    <property type="match status" value="1"/>
</dbReference>
<evidence type="ECO:0000313" key="3">
    <source>
        <dbReference type="Proteomes" id="UP000632138"/>
    </source>
</evidence>
<name>A0ABS2AJ00_9ACTN</name>
<dbReference type="InterPro" id="IPR002575">
    <property type="entry name" value="Aminoglycoside_PTrfase"/>
</dbReference>
<dbReference type="Pfam" id="PF01636">
    <property type="entry name" value="APH"/>
    <property type="match status" value="1"/>
</dbReference>
<dbReference type="PANTHER" id="PTHR21310:SF42">
    <property type="entry name" value="BIFUNCTIONAL AAC_APH"/>
    <property type="match status" value="1"/>
</dbReference>
<reference evidence="2 3" key="1">
    <citation type="submission" date="2021-01" db="EMBL/GenBank/DDBJ databases">
        <title>Actinoplanes sp. nov. LDG1-06 isolated from lichen.</title>
        <authorList>
            <person name="Saeng-In P."/>
            <person name="Phongsopitanun W."/>
            <person name="Kanchanasin P."/>
            <person name="Yuki M."/>
            <person name="Kudo T."/>
            <person name="Ohkuma M."/>
            <person name="Tanasupawat S."/>
        </authorList>
    </citation>
    <scope>NUCLEOTIDE SEQUENCE [LARGE SCALE GENOMIC DNA]</scope>
    <source>
        <strain evidence="2 3">LDG1-06</strain>
    </source>
</reference>